<accession>A0A7W7CM53</accession>
<reference evidence="2 3" key="1">
    <citation type="submission" date="2020-08" db="EMBL/GenBank/DDBJ databases">
        <title>Sequencing the genomes of 1000 actinobacteria strains.</title>
        <authorList>
            <person name="Klenk H.-P."/>
        </authorList>
    </citation>
    <scope>NUCLEOTIDE SEQUENCE [LARGE SCALE GENOMIC DNA]</scope>
    <source>
        <strain evidence="2 3">DSM 45518</strain>
    </source>
</reference>
<dbReference type="EMBL" id="JACHMF010000001">
    <property type="protein sequence ID" value="MBB4691048.1"/>
    <property type="molecule type" value="Genomic_DNA"/>
</dbReference>
<sequence>MRASVVRAELDKLITLPALRWVALLTWAATAVLALAAHRAAPADDPVLTALRWTQAGFLILGVLAATQEYEPGGQIRATLLASPRRYRLAAAKAGAVVAGAVALAFPIVLASPIASASTASTLVAASLSVVAYLAGLTLIGAAAGMLLRNAPAATTTVLTTYLIVCPLARAAVPGSASWLPDTALLEPSLGAAAATLWPAITAAAAAAIFRRRDA</sequence>
<gene>
    <name evidence="2" type="ORF">BKA14_001196</name>
</gene>
<organism evidence="2 3">
    <name type="scientific">Paractinoplanes abujensis</name>
    <dbReference type="NCBI Taxonomy" id="882441"/>
    <lineage>
        <taxon>Bacteria</taxon>
        <taxon>Bacillati</taxon>
        <taxon>Actinomycetota</taxon>
        <taxon>Actinomycetes</taxon>
        <taxon>Micromonosporales</taxon>
        <taxon>Micromonosporaceae</taxon>
        <taxon>Paractinoplanes</taxon>
    </lineage>
</organism>
<feature type="transmembrane region" description="Helical" evidence="1">
    <location>
        <begin position="190"/>
        <end position="210"/>
    </location>
</feature>
<feature type="transmembrane region" description="Helical" evidence="1">
    <location>
        <begin position="21"/>
        <end position="41"/>
    </location>
</feature>
<comment type="caution">
    <text evidence="2">The sequence shown here is derived from an EMBL/GenBank/DDBJ whole genome shotgun (WGS) entry which is preliminary data.</text>
</comment>
<proteinExistence type="predicted"/>
<evidence type="ECO:0000313" key="3">
    <source>
        <dbReference type="Proteomes" id="UP000542742"/>
    </source>
</evidence>
<keyword evidence="1" id="KW-0472">Membrane</keyword>
<feature type="transmembrane region" description="Helical" evidence="1">
    <location>
        <begin position="47"/>
        <end position="66"/>
    </location>
</feature>
<evidence type="ECO:0000256" key="1">
    <source>
        <dbReference type="SAM" id="Phobius"/>
    </source>
</evidence>
<dbReference type="Proteomes" id="UP000542742">
    <property type="component" value="Unassembled WGS sequence"/>
</dbReference>
<name>A0A7W7CM53_9ACTN</name>
<keyword evidence="3" id="KW-1185">Reference proteome</keyword>
<feature type="transmembrane region" description="Helical" evidence="1">
    <location>
        <begin position="151"/>
        <end position="170"/>
    </location>
</feature>
<feature type="transmembrane region" description="Helical" evidence="1">
    <location>
        <begin position="123"/>
        <end position="144"/>
    </location>
</feature>
<protein>
    <recommendedName>
        <fullName evidence="4">ABC transporter permease</fullName>
    </recommendedName>
</protein>
<evidence type="ECO:0000313" key="2">
    <source>
        <dbReference type="EMBL" id="MBB4691048.1"/>
    </source>
</evidence>
<evidence type="ECO:0008006" key="4">
    <source>
        <dbReference type="Google" id="ProtNLM"/>
    </source>
</evidence>
<dbReference type="AlphaFoldDB" id="A0A7W7CM53"/>
<dbReference type="RefSeq" id="WP_184949918.1">
    <property type="nucleotide sequence ID" value="NZ_BOMC01000008.1"/>
</dbReference>
<feature type="transmembrane region" description="Helical" evidence="1">
    <location>
        <begin position="87"/>
        <end position="111"/>
    </location>
</feature>
<keyword evidence="1" id="KW-0812">Transmembrane</keyword>
<keyword evidence="1" id="KW-1133">Transmembrane helix</keyword>